<evidence type="ECO:0000256" key="3">
    <source>
        <dbReference type="ARBA" id="ARBA00022737"/>
    </source>
</evidence>
<dbReference type="GO" id="GO:0000976">
    <property type="term" value="F:transcription cis-regulatory region binding"/>
    <property type="evidence" value="ECO:0007669"/>
    <property type="project" value="TreeGrafter"/>
</dbReference>
<comment type="similarity">
    <text evidence="7">Belongs to the MraZ family.</text>
</comment>
<accession>A0A2Z6G8T0</accession>
<evidence type="ECO:0000259" key="8">
    <source>
        <dbReference type="PROSITE" id="PS51740"/>
    </source>
</evidence>
<dbReference type="InterPro" id="IPR038619">
    <property type="entry name" value="MraZ_sf"/>
</dbReference>
<feature type="domain" description="SpoVT-AbrB" evidence="8">
    <location>
        <begin position="5"/>
        <end position="52"/>
    </location>
</feature>
<dbReference type="OrthoDB" id="9807753at2"/>
<dbReference type="InterPro" id="IPR020603">
    <property type="entry name" value="MraZ_dom"/>
</dbReference>
<evidence type="ECO:0000256" key="4">
    <source>
        <dbReference type="ARBA" id="ARBA00023015"/>
    </source>
</evidence>
<dbReference type="Pfam" id="PF02381">
    <property type="entry name" value="MraZ"/>
    <property type="match status" value="2"/>
</dbReference>
<dbReference type="RefSeq" id="WP_062625723.1">
    <property type="nucleotide sequence ID" value="NZ_AP018738.1"/>
</dbReference>
<comment type="subcellular location">
    <subcellularLocation>
        <location evidence="7">Cytoplasm</location>
        <location evidence="7">Nucleoid</location>
    </subcellularLocation>
</comment>
<protein>
    <recommendedName>
        <fullName evidence="1 7">Transcriptional regulator MraZ</fullName>
    </recommendedName>
</protein>
<proteinExistence type="inferred from homology"/>
<dbReference type="SUPFAM" id="SSF89447">
    <property type="entry name" value="AbrB/MazE/MraZ-like"/>
    <property type="match status" value="1"/>
</dbReference>
<feature type="domain" description="SpoVT-AbrB" evidence="8">
    <location>
        <begin position="81"/>
        <end position="124"/>
    </location>
</feature>
<evidence type="ECO:0000256" key="5">
    <source>
        <dbReference type="ARBA" id="ARBA00023125"/>
    </source>
</evidence>
<keyword evidence="5 7" id="KW-0238">DNA-binding</keyword>
<dbReference type="EMBL" id="AP018738">
    <property type="protein sequence ID" value="BBE49819.1"/>
    <property type="molecule type" value="Genomic_DNA"/>
</dbReference>
<dbReference type="KEGG" id="fam:OYT1_ch0245"/>
<dbReference type="NCBIfam" id="TIGR00242">
    <property type="entry name" value="division/cell wall cluster transcriptional repressor MraZ"/>
    <property type="match status" value="1"/>
</dbReference>
<dbReference type="CDD" id="cd16320">
    <property type="entry name" value="MraZ_N"/>
    <property type="match status" value="1"/>
</dbReference>
<organism evidence="9 10">
    <name type="scientific">Ferriphaselus amnicola</name>
    <dbReference type="NCBI Taxonomy" id="1188319"/>
    <lineage>
        <taxon>Bacteria</taxon>
        <taxon>Pseudomonadati</taxon>
        <taxon>Pseudomonadota</taxon>
        <taxon>Betaproteobacteria</taxon>
        <taxon>Nitrosomonadales</taxon>
        <taxon>Gallionellaceae</taxon>
        <taxon>Ferriphaselus</taxon>
    </lineage>
</organism>
<name>A0A2Z6G8T0_9PROT</name>
<dbReference type="STRING" id="1188319.OYT1_00508"/>
<comment type="subunit">
    <text evidence="7">Forms oligomers.</text>
</comment>
<keyword evidence="4 7" id="KW-0805">Transcription regulation</keyword>
<dbReference type="GO" id="GO:0003700">
    <property type="term" value="F:DNA-binding transcription factor activity"/>
    <property type="evidence" value="ECO:0007669"/>
    <property type="project" value="UniProtKB-UniRule"/>
</dbReference>
<dbReference type="GO" id="GO:2000143">
    <property type="term" value="P:negative regulation of DNA-templated transcription initiation"/>
    <property type="evidence" value="ECO:0007669"/>
    <property type="project" value="TreeGrafter"/>
</dbReference>
<dbReference type="HAMAP" id="MF_01008">
    <property type="entry name" value="MraZ"/>
    <property type="match status" value="1"/>
</dbReference>
<dbReference type="PANTHER" id="PTHR34701:SF1">
    <property type="entry name" value="TRANSCRIPTIONAL REGULATOR MRAZ"/>
    <property type="match status" value="1"/>
</dbReference>
<dbReference type="InterPro" id="IPR003444">
    <property type="entry name" value="MraZ"/>
</dbReference>
<evidence type="ECO:0000313" key="9">
    <source>
        <dbReference type="EMBL" id="BBE49819.1"/>
    </source>
</evidence>
<dbReference type="Proteomes" id="UP000033070">
    <property type="component" value="Chromosome"/>
</dbReference>
<evidence type="ECO:0000313" key="10">
    <source>
        <dbReference type="Proteomes" id="UP000033070"/>
    </source>
</evidence>
<keyword evidence="2 7" id="KW-0963">Cytoplasm</keyword>
<dbReference type="InterPro" id="IPR007159">
    <property type="entry name" value="SpoVT-AbrB_dom"/>
</dbReference>
<sequence>MFQGAVQLNLDSKGRLAIPAKHRDVLLAQCAGRLVLTADHQDACLLIYPEPEWAPISEKLQKMPALNPQVRQLQRRLLGHAETIEMDAAGRVLVSSTLRDYAKLDKQVVLVGQGNKFELWDQQRWNKLSEEIIDFGEGALPPGMEGFTL</sequence>
<dbReference type="GO" id="GO:0005737">
    <property type="term" value="C:cytoplasm"/>
    <property type="evidence" value="ECO:0007669"/>
    <property type="project" value="UniProtKB-UniRule"/>
</dbReference>
<keyword evidence="6 7" id="KW-0804">Transcription</keyword>
<dbReference type="Gene3D" id="3.40.1550.20">
    <property type="entry name" value="Transcriptional regulator MraZ domain"/>
    <property type="match status" value="1"/>
</dbReference>
<dbReference type="InterPro" id="IPR035644">
    <property type="entry name" value="MraZ_C"/>
</dbReference>
<dbReference type="GO" id="GO:0009295">
    <property type="term" value="C:nucleoid"/>
    <property type="evidence" value="ECO:0007669"/>
    <property type="project" value="UniProtKB-SubCell"/>
</dbReference>
<reference evidence="9 10" key="1">
    <citation type="submission" date="2018-06" db="EMBL/GenBank/DDBJ databases">
        <title>OYT1 Genome Sequencing.</title>
        <authorList>
            <person name="Kato S."/>
            <person name="Itoh T."/>
            <person name="Ohkuma M."/>
        </authorList>
    </citation>
    <scope>NUCLEOTIDE SEQUENCE [LARGE SCALE GENOMIC DNA]</scope>
    <source>
        <strain evidence="9 10">OYT1</strain>
    </source>
</reference>
<evidence type="ECO:0000256" key="1">
    <source>
        <dbReference type="ARBA" id="ARBA00013860"/>
    </source>
</evidence>
<dbReference type="PANTHER" id="PTHR34701">
    <property type="entry name" value="TRANSCRIPTIONAL REGULATOR MRAZ"/>
    <property type="match status" value="1"/>
</dbReference>
<evidence type="ECO:0000256" key="6">
    <source>
        <dbReference type="ARBA" id="ARBA00023163"/>
    </source>
</evidence>
<dbReference type="InterPro" id="IPR037914">
    <property type="entry name" value="SpoVT-AbrB_sf"/>
</dbReference>
<keyword evidence="10" id="KW-1185">Reference proteome</keyword>
<dbReference type="AlphaFoldDB" id="A0A2Z6G8T0"/>
<evidence type="ECO:0000256" key="2">
    <source>
        <dbReference type="ARBA" id="ARBA00022490"/>
    </source>
</evidence>
<dbReference type="PROSITE" id="PS51740">
    <property type="entry name" value="SPOVT_ABRB"/>
    <property type="match status" value="2"/>
</dbReference>
<keyword evidence="3" id="KW-0677">Repeat</keyword>
<dbReference type="InterPro" id="IPR035642">
    <property type="entry name" value="MraZ_N"/>
</dbReference>
<evidence type="ECO:0000256" key="7">
    <source>
        <dbReference type="HAMAP-Rule" id="MF_01008"/>
    </source>
</evidence>
<dbReference type="CDD" id="cd16321">
    <property type="entry name" value="MraZ_C"/>
    <property type="match status" value="1"/>
</dbReference>
<gene>
    <name evidence="7" type="primary">mraZ</name>
    <name evidence="9" type="ORF">OYT1_ch0245</name>
</gene>